<proteinExistence type="predicted"/>
<reference evidence="1 2" key="1">
    <citation type="journal article" date="2024" name="Nat. Commun.">
        <title>Phylogenomics reveals the evolutionary origins of lichenization in chlorophyte algae.</title>
        <authorList>
            <person name="Puginier C."/>
            <person name="Libourel C."/>
            <person name="Otte J."/>
            <person name="Skaloud P."/>
            <person name="Haon M."/>
            <person name="Grisel S."/>
            <person name="Petersen M."/>
            <person name="Berrin J.G."/>
            <person name="Delaux P.M."/>
            <person name="Dal Grande F."/>
            <person name="Keller J."/>
        </authorList>
    </citation>
    <scope>NUCLEOTIDE SEQUENCE [LARGE SCALE GENOMIC DNA]</scope>
    <source>
        <strain evidence="1 2">SAG 2145</strain>
    </source>
</reference>
<gene>
    <name evidence="1" type="ORF">WJX74_008114</name>
</gene>
<evidence type="ECO:0000313" key="1">
    <source>
        <dbReference type="EMBL" id="KAK9835790.1"/>
    </source>
</evidence>
<accession>A0AAW1RQ87</accession>
<dbReference type="EMBL" id="JALJOS010000008">
    <property type="protein sequence ID" value="KAK9835790.1"/>
    <property type="molecule type" value="Genomic_DNA"/>
</dbReference>
<organism evidence="1 2">
    <name type="scientific">Apatococcus lobatus</name>
    <dbReference type="NCBI Taxonomy" id="904363"/>
    <lineage>
        <taxon>Eukaryota</taxon>
        <taxon>Viridiplantae</taxon>
        <taxon>Chlorophyta</taxon>
        <taxon>core chlorophytes</taxon>
        <taxon>Trebouxiophyceae</taxon>
        <taxon>Chlorellales</taxon>
        <taxon>Chlorellaceae</taxon>
        <taxon>Apatococcus</taxon>
    </lineage>
</organism>
<keyword evidence="2" id="KW-1185">Reference proteome</keyword>
<dbReference type="AlphaFoldDB" id="A0AAW1RQ87"/>
<evidence type="ECO:0000313" key="2">
    <source>
        <dbReference type="Proteomes" id="UP001438707"/>
    </source>
</evidence>
<comment type="caution">
    <text evidence="1">The sequence shown here is derived from an EMBL/GenBank/DDBJ whole genome shotgun (WGS) entry which is preliminary data.</text>
</comment>
<protein>
    <submittedName>
        <fullName evidence="1">Uncharacterized protein</fullName>
    </submittedName>
</protein>
<sequence>MTAVLKTGSFRACTALRDFVPGGYWPGEELFLSMPGWQREMLIDPRTDWTAQMKLVALRAAVHASWSDPSRPMPASQQQPVWFGRYDQKLAYRPLELLLPTKPTVRHKNRQHKGHIGVSDQHPECRPLHSLSSDPAPAAASLAANFHSSSSQKLAAWVQSQLHADLLQMPQVQAVTSLLWPLMGSSLWLLELWAFAAGPHQDEIGLTASCWLLDA</sequence>
<dbReference type="Proteomes" id="UP001438707">
    <property type="component" value="Unassembled WGS sequence"/>
</dbReference>
<name>A0AAW1RQ87_9CHLO</name>